<reference evidence="5" key="2">
    <citation type="submission" date="2021-08" db="EMBL/GenBank/DDBJ databases">
        <authorList>
            <person name="Yaryura P.M."/>
            <person name="Bianco M.I."/>
            <person name="Morais C."/>
            <person name="Setubal J.C."/>
        </authorList>
    </citation>
    <scope>NUCLEOTIDE SEQUENCE</scope>
    <source>
        <strain evidence="5">AP1</strain>
    </source>
</reference>
<evidence type="ECO:0000313" key="3">
    <source>
        <dbReference type="EMBL" id="MEE1878649.1"/>
    </source>
</evidence>
<proteinExistence type="predicted"/>
<accession>A0A1H9HQH8</accession>
<dbReference type="RefSeq" id="WP_081941301.1">
    <property type="nucleotide sequence ID" value="NZ_CATKPM010000011.1"/>
</dbReference>
<name>A0A1H9HQH8_9PSED</name>
<evidence type="ECO:0000313" key="4">
    <source>
        <dbReference type="EMBL" id="SEQ64526.1"/>
    </source>
</evidence>
<dbReference type="EMBL" id="FOEQ01000003">
    <property type="protein sequence ID" value="SEQ64526.1"/>
    <property type="molecule type" value="Genomic_DNA"/>
</dbReference>
<evidence type="ECO:0000256" key="1">
    <source>
        <dbReference type="SAM" id="MobiDB-lite"/>
    </source>
</evidence>
<gene>
    <name evidence="5" type="ORF">K7K07_03910</name>
    <name evidence="4" type="ORF">SAMN05216230_103313</name>
    <name evidence="3" type="ORF">V0R55_00635</name>
</gene>
<dbReference type="EMBL" id="JAZDQQ010000001">
    <property type="protein sequence ID" value="MEE1878649.1"/>
    <property type="molecule type" value="Genomic_DNA"/>
</dbReference>
<feature type="region of interest" description="Disordered" evidence="1">
    <location>
        <begin position="115"/>
        <end position="144"/>
    </location>
</feature>
<evidence type="ECO:0000313" key="7">
    <source>
        <dbReference type="Proteomes" id="UP001329505"/>
    </source>
</evidence>
<dbReference type="EMBL" id="CP083803">
    <property type="protein sequence ID" value="UXZ46149.1"/>
    <property type="molecule type" value="Genomic_DNA"/>
</dbReference>
<dbReference type="Proteomes" id="UP001209279">
    <property type="component" value="Chromosome"/>
</dbReference>
<dbReference type="Pfam" id="PF10686">
    <property type="entry name" value="YAcAr"/>
    <property type="match status" value="1"/>
</dbReference>
<evidence type="ECO:0000313" key="5">
    <source>
        <dbReference type="EMBL" id="UXZ46149.1"/>
    </source>
</evidence>
<dbReference type="AlphaFoldDB" id="A0A1H9HQH8"/>
<protein>
    <submittedName>
        <fullName evidence="3">DUF2493 domain-containing protein</fullName>
    </submittedName>
</protein>
<reference evidence="4 6" key="1">
    <citation type="submission" date="2016-10" db="EMBL/GenBank/DDBJ databases">
        <authorList>
            <person name="de Groot N.N."/>
        </authorList>
    </citation>
    <scope>NUCLEOTIDE SEQUENCE [LARGE SCALE GENOMIC DNA]</scope>
    <source>
        <strain evidence="4 6">LMG 27941</strain>
    </source>
</reference>
<organism evidence="4 6">
    <name type="scientific">Pseudomonas soli</name>
    <dbReference type="NCBI Taxonomy" id="1306993"/>
    <lineage>
        <taxon>Bacteria</taxon>
        <taxon>Pseudomonadati</taxon>
        <taxon>Pseudomonadota</taxon>
        <taxon>Gammaproteobacteria</taxon>
        <taxon>Pseudomonadales</taxon>
        <taxon>Pseudomonadaceae</taxon>
        <taxon>Pseudomonas</taxon>
    </lineage>
</organism>
<feature type="compositionally biased region" description="Polar residues" evidence="1">
    <location>
        <begin position="129"/>
        <end position="138"/>
    </location>
</feature>
<dbReference type="InterPro" id="IPR019627">
    <property type="entry name" value="YAcAr"/>
</dbReference>
<evidence type="ECO:0000259" key="2">
    <source>
        <dbReference type="Pfam" id="PF10686"/>
    </source>
</evidence>
<dbReference type="Proteomes" id="UP001329505">
    <property type="component" value="Unassembled WGS sequence"/>
</dbReference>
<keyword evidence="7" id="KW-1185">Reference proteome</keyword>
<feature type="domain" description="YspA cpYpsA-related SLOG" evidence="2">
    <location>
        <begin position="1"/>
        <end position="66"/>
    </location>
</feature>
<dbReference type="Proteomes" id="UP000199221">
    <property type="component" value="Unassembled WGS sequence"/>
</dbReference>
<dbReference type="GeneID" id="93680432"/>
<sequence>MRVLICAGRNYADNQRCRQALDALQRQQPIQVLIHGGSQHLGGEIEGWAREQGADIVRYPPNWQLHGKLAERLRNLFMLRDSRPDLVLALPGGDDTEELLARARGSGIPVICARQPRTTGAHRLGGQAGQNSTHSSRPLAQEHH</sequence>
<reference evidence="3 7" key="3">
    <citation type="submission" date="2024-01" db="EMBL/GenBank/DDBJ databases">
        <title>Unpublished Manusciprt.</title>
        <authorList>
            <person name="Duman M."/>
            <person name="Valdes E.G."/>
            <person name="Ajmi N."/>
            <person name="Altun S."/>
            <person name="Saticioglu I.B."/>
        </authorList>
    </citation>
    <scope>NUCLEOTIDE SEQUENCE [LARGE SCALE GENOMIC DNA]</scope>
    <source>
        <strain evidence="3 7">139P</strain>
    </source>
</reference>
<evidence type="ECO:0000313" key="6">
    <source>
        <dbReference type="Proteomes" id="UP000199221"/>
    </source>
</evidence>